<dbReference type="GO" id="GO:0055085">
    <property type="term" value="P:transmembrane transport"/>
    <property type="evidence" value="ECO:0007669"/>
    <property type="project" value="InterPro"/>
</dbReference>
<dbReference type="Pfam" id="PF25990">
    <property type="entry name" value="Beta-barrel_YknX"/>
    <property type="match status" value="1"/>
</dbReference>
<dbReference type="PANTHER" id="PTHR30386">
    <property type="entry name" value="MEMBRANE FUSION SUBUNIT OF EMRAB-TOLC MULTIDRUG EFFLUX PUMP"/>
    <property type="match status" value="1"/>
</dbReference>
<evidence type="ECO:0000256" key="4">
    <source>
        <dbReference type="ARBA" id="ARBA00022989"/>
    </source>
</evidence>
<dbReference type="Pfam" id="PF25917">
    <property type="entry name" value="BSH_RND"/>
    <property type="match status" value="1"/>
</dbReference>
<evidence type="ECO:0000256" key="5">
    <source>
        <dbReference type="ARBA" id="ARBA00023136"/>
    </source>
</evidence>
<dbReference type="SUPFAM" id="SSF111369">
    <property type="entry name" value="HlyD-like secretion proteins"/>
    <property type="match status" value="1"/>
</dbReference>
<evidence type="ECO:0000313" key="10">
    <source>
        <dbReference type="Proteomes" id="UP000189464"/>
    </source>
</evidence>
<evidence type="ECO:0000256" key="3">
    <source>
        <dbReference type="ARBA" id="ARBA00022692"/>
    </source>
</evidence>
<name>A0A1S6ITT9_9FIRM</name>
<dbReference type="InterPro" id="IPR058636">
    <property type="entry name" value="Beta-barrel_YknX"/>
</dbReference>
<dbReference type="Proteomes" id="UP000189464">
    <property type="component" value="Chromosome"/>
</dbReference>
<gene>
    <name evidence="9" type="ORF">B0537_03190</name>
</gene>
<dbReference type="EMBL" id="CP019698">
    <property type="protein sequence ID" value="AQS58184.1"/>
    <property type="molecule type" value="Genomic_DNA"/>
</dbReference>
<evidence type="ECO:0000256" key="6">
    <source>
        <dbReference type="SAM" id="Phobius"/>
    </source>
</evidence>
<keyword evidence="10" id="KW-1185">Reference proteome</keyword>
<feature type="domain" description="Multidrug resistance protein MdtA-like barrel-sandwich hybrid" evidence="7">
    <location>
        <begin position="43"/>
        <end position="120"/>
    </location>
</feature>
<feature type="domain" description="YknX-like beta-barrel" evidence="8">
    <location>
        <begin position="125"/>
        <end position="214"/>
    </location>
</feature>
<evidence type="ECO:0000313" key="9">
    <source>
        <dbReference type="EMBL" id="AQS58184.1"/>
    </source>
</evidence>
<dbReference type="PANTHER" id="PTHR30386:SF26">
    <property type="entry name" value="TRANSPORT PROTEIN COMB"/>
    <property type="match status" value="1"/>
</dbReference>
<evidence type="ECO:0000256" key="1">
    <source>
        <dbReference type="ARBA" id="ARBA00004167"/>
    </source>
</evidence>
<dbReference type="GO" id="GO:0016020">
    <property type="term" value="C:membrane"/>
    <property type="evidence" value="ECO:0007669"/>
    <property type="project" value="UniProtKB-SubCell"/>
</dbReference>
<evidence type="ECO:0000259" key="8">
    <source>
        <dbReference type="Pfam" id="PF25990"/>
    </source>
</evidence>
<evidence type="ECO:0000256" key="2">
    <source>
        <dbReference type="ARBA" id="ARBA00009477"/>
    </source>
</evidence>
<reference evidence="9 10" key="1">
    <citation type="journal article" date="2016" name="Int. J. Syst. Evol. Microbiol.">
        <title>Desulfotomaculum ferrireducens sp. nov., a moderately thermophilic sulfate-reducing and dissimilatory Fe(III)-reducing bacterium isolated from compost.</title>
        <authorList>
            <person name="Yang G."/>
            <person name="Guo J."/>
            <person name="Zhuang L."/>
            <person name="Yuan Y."/>
            <person name="Zhou S."/>
        </authorList>
    </citation>
    <scope>NUCLEOTIDE SEQUENCE [LARGE SCALE GENOMIC DNA]</scope>
    <source>
        <strain evidence="9 10">GSS09</strain>
    </source>
</reference>
<proteinExistence type="inferred from homology"/>
<accession>A0A1S6ITT9</accession>
<evidence type="ECO:0000259" key="7">
    <source>
        <dbReference type="Pfam" id="PF25917"/>
    </source>
</evidence>
<comment type="similarity">
    <text evidence="2">Belongs to the membrane fusion protein (MFP) (TC 8.A.1) family.</text>
</comment>
<dbReference type="OrthoDB" id="9811754at2"/>
<dbReference type="Gene3D" id="2.40.30.170">
    <property type="match status" value="1"/>
</dbReference>
<organism evidence="9 10">
    <name type="scientific">Desulforamulus ferrireducens</name>
    <dbReference type="NCBI Taxonomy" id="1833852"/>
    <lineage>
        <taxon>Bacteria</taxon>
        <taxon>Bacillati</taxon>
        <taxon>Bacillota</taxon>
        <taxon>Clostridia</taxon>
        <taxon>Eubacteriales</taxon>
        <taxon>Peptococcaceae</taxon>
        <taxon>Desulforamulus</taxon>
    </lineage>
</organism>
<keyword evidence="3 6" id="KW-0812">Transmembrane</keyword>
<keyword evidence="5 6" id="KW-0472">Membrane</keyword>
<keyword evidence="4 6" id="KW-1133">Transmembrane helix</keyword>
<protein>
    <submittedName>
        <fullName evidence="9">Hemolysin D</fullName>
    </submittedName>
</protein>
<dbReference type="InterPro" id="IPR050739">
    <property type="entry name" value="MFP"/>
</dbReference>
<sequence>MKKKSIYLVILAMVVTMAGVSYYYWYQNTHYVSTEDARVDGQIVKVSPQVSGQIIDLPIEENQDLTAGEYMGRLSDVNLAASANLDLTVLKAPISGTVIKKTAHVGEMATAGVAVAMMVDLNALYITANIEEGDLNKVKIGQRVNYTIDTFPEEKFTGQVISIGNAANSVFSLLPQQNTSNSFTKVTQRIPVKISIDDYHNKRLLPGMNAIVKINIK</sequence>
<dbReference type="AlphaFoldDB" id="A0A1S6ITT9"/>
<dbReference type="KEGG" id="dfg:B0537_03190"/>
<dbReference type="STRING" id="1833852.B0537_03190"/>
<dbReference type="RefSeq" id="WP_077713150.1">
    <property type="nucleotide sequence ID" value="NZ_CP019698.1"/>
</dbReference>
<feature type="transmembrane region" description="Helical" evidence="6">
    <location>
        <begin position="7"/>
        <end position="26"/>
    </location>
</feature>
<dbReference type="InterPro" id="IPR058625">
    <property type="entry name" value="MdtA-like_BSH"/>
</dbReference>
<comment type="subcellular location">
    <subcellularLocation>
        <location evidence="1">Membrane</location>
        <topology evidence="1">Single-pass membrane protein</topology>
    </subcellularLocation>
</comment>